<dbReference type="PRINTS" id="PR00039">
    <property type="entry name" value="HTHLYSR"/>
</dbReference>
<evidence type="ECO:0000256" key="2">
    <source>
        <dbReference type="ARBA" id="ARBA00023015"/>
    </source>
</evidence>
<evidence type="ECO:0000256" key="4">
    <source>
        <dbReference type="ARBA" id="ARBA00023163"/>
    </source>
</evidence>
<dbReference type="Pfam" id="PF00126">
    <property type="entry name" value="HTH_1"/>
    <property type="match status" value="1"/>
</dbReference>
<dbReference type="Gene3D" id="3.40.190.290">
    <property type="match status" value="1"/>
</dbReference>
<proteinExistence type="inferred from homology"/>
<dbReference type="Pfam" id="PF03466">
    <property type="entry name" value="LysR_substrate"/>
    <property type="match status" value="1"/>
</dbReference>
<keyword evidence="2" id="KW-0805">Transcription regulation</keyword>
<dbReference type="InterPro" id="IPR036388">
    <property type="entry name" value="WH-like_DNA-bd_sf"/>
</dbReference>
<keyword evidence="3" id="KW-0238">DNA-binding</keyword>
<dbReference type="SUPFAM" id="SSF46785">
    <property type="entry name" value="Winged helix' DNA-binding domain"/>
    <property type="match status" value="1"/>
</dbReference>
<comment type="similarity">
    <text evidence="1">Belongs to the LysR transcriptional regulatory family.</text>
</comment>
<evidence type="ECO:0000313" key="6">
    <source>
        <dbReference type="EMBL" id="MBC3537395.1"/>
    </source>
</evidence>
<dbReference type="EMBL" id="JACOGK010000026">
    <property type="protein sequence ID" value="MBC3537395.1"/>
    <property type="molecule type" value="Genomic_DNA"/>
</dbReference>
<reference evidence="6 7" key="1">
    <citation type="submission" date="2020-08" db="EMBL/GenBank/DDBJ databases">
        <authorList>
            <person name="Liu C."/>
            <person name="Sun Q."/>
        </authorList>
    </citation>
    <scope>NUCLEOTIDE SEQUENCE [LARGE SCALE GENOMIC DNA]</scope>
    <source>
        <strain evidence="6 7">NSJ-59</strain>
    </source>
</reference>
<evidence type="ECO:0000256" key="3">
    <source>
        <dbReference type="ARBA" id="ARBA00023125"/>
    </source>
</evidence>
<feature type="domain" description="HTH lysR-type" evidence="5">
    <location>
        <begin position="1"/>
        <end position="48"/>
    </location>
</feature>
<dbReference type="InterPro" id="IPR005119">
    <property type="entry name" value="LysR_subst-bd"/>
</dbReference>
<name>A0ABR6VJG6_9FIRM</name>
<keyword evidence="4" id="KW-0804">Transcription</keyword>
<organism evidence="6 7">
    <name type="scientific">Megasphaera hominis</name>
    <dbReference type="NCBI Taxonomy" id="159836"/>
    <lineage>
        <taxon>Bacteria</taxon>
        <taxon>Bacillati</taxon>
        <taxon>Bacillota</taxon>
        <taxon>Negativicutes</taxon>
        <taxon>Veillonellales</taxon>
        <taxon>Veillonellaceae</taxon>
        <taxon>Megasphaera</taxon>
    </lineage>
</organism>
<keyword evidence="7" id="KW-1185">Reference proteome</keyword>
<evidence type="ECO:0000313" key="7">
    <source>
        <dbReference type="Proteomes" id="UP000606870"/>
    </source>
</evidence>
<comment type="caution">
    <text evidence="6">The sequence shown here is derived from an EMBL/GenBank/DDBJ whole genome shotgun (WGS) entry which is preliminary data.</text>
</comment>
<dbReference type="PROSITE" id="PS50931">
    <property type="entry name" value="HTH_LYSR"/>
    <property type="match status" value="1"/>
</dbReference>
<protein>
    <submittedName>
        <fullName evidence="6">LysR family transcriptional regulator</fullName>
    </submittedName>
</protein>
<dbReference type="SUPFAM" id="SSF53850">
    <property type="entry name" value="Periplasmic binding protein-like II"/>
    <property type="match status" value="1"/>
</dbReference>
<dbReference type="PANTHER" id="PTHR30126">
    <property type="entry name" value="HTH-TYPE TRANSCRIPTIONAL REGULATOR"/>
    <property type="match status" value="1"/>
</dbReference>
<evidence type="ECO:0000259" key="5">
    <source>
        <dbReference type="PROSITE" id="PS50931"/>
    </source>
</evidence>
<evidence type="ECO:0000256" key="1">
    <source>
        <dbReference type="ARBA" id="ARBA00009437"/>
    </source>
</evidence>
<dbReference type="Proteomes" id="UP000606870">
    <property type="component" value="Unassembled WGS sequence"/>
</dbReference>
<dbReference type="InterPro" id="IPR036390">
    <property type="entry name" value="WH_DNA-bd_sf"/>
</dbReference>
<sequence length="289" mass="33118">MLSKTQSISKTAEQLNMAQSTISKKLKNLEEELGTTLVERSKGTKTFSMTPAGTHLLEIANQITVLWSKAHGLNSHNFKPMLTLASLSSLNQSIFPSILSHMHQKIPDLKMNILTVHSPEVYDLVESRQADIGFTLIEKITPTTIVRKWFSEPMVVVRSPDYKCPKNKIFSPQELNPEDEIFYSAGTTFTLWHDQWFPPADQCNIQIDAISLVPYLLDDVDHWSILPLTVARFIQQYKPYKIFSLSVRPPDRVCYTVTHKFPTANTLKVLEYLTPYLDKFSESDYHIHF</sequence>
<dbReference type="InterPro" id="IPR000847">
    <property type="entry name" value="LysR_HTH_N"/>
</dbReference>
<gene>
    <name evidence="6" type="ORF">H8J70_09040</name>
</gene>
<dbReference type="PANTHER" id="PTHR30126:SF93">
    <property type="entry name" value="HTH LYSR-TYPE DOMAIN-CONTAINING PROTEIN"/>
    <property type="match status" value="1"/>
</dbReference>
<dbReference type="Gene3D" id="1.10.10.10">
    <property type="entry name" value="Winged helix-like DNA-binding domain superfamily/Winged helix DNA-binding domain"/>
    <property type="match status" value="1"/>
</dbReference>
<dbReference type="CDD" id="cd05466">
    <property type="entry name" value="PBP2_LTTR_substrate"/>
    <property type="match status" value="1"/>
</dbReference>
<accession>A0ABR6VJG6</accession>